<protein>
    <submittedName>
        <fullName evidence="2">Uncharacterized protein</fullName>
    </submittedName>
</protein>
<proteinExistence type="predicted"/>
<dbReference type="EMBL" id="CP104395">
    <property type="protein sequence ID" value="WEL19276.1"/>
    <property type="molecule type" value="Genomic_DNA"/>
</dbReference>
<evidence type="ECO:0000313" key="2">
    <source>
        <dbReference type="EMBL" id="WEL19276.1"/>
    </source>
</evidence>
<organism evidence="2 3">
    <name type="scientific">Candidatus Nanohalococcus occultus</name>
    <dbReference type="NCBI Taxonomy" id="2978047"/>
    <lineage>
        <taxon>Archaea</taxon>
        <taxon>Candidatus Nanohalarchaeota</taxon>
        <taxon>Candidatus Nanohalarchaeota incertae sedis</taxon>
        <taxon>Candidatus Nanohalococcus</taxon>
    </lineage>
</organism>
<dbReference type="GeneID" id="90589683"/>
<keyword evidence="1" id="KW-1133">Transmembrane helix</keyword>
<reference evidence="2 3" key="1">
    <citation type="submission" date="2022-09" db="EMBL/GenBank/DDBJ databases">
        <title>Xylan utilization by haloarchaea-nanohaloarchaea associations.</title>
        <authorList>
            <person name="Yakimov M."/>
        </authorList>
    </citation>
    <scope>NUCLEOTIDE SEQUENCE [LARGE SCALE GENOMIC DNA]</scope>
    <source>
        <strain evidence="2 3">SVXNc</strain>
    </source>
</reference>
<sequence length="164" mass="18164">MDVEKELDLDRNKKIIAGLVGLTALVGLVPFVIAETSVETQTVEFNPRANVTSDPVNSSENVSLGVAPGGNGLNFGELPIRSTKQARKTVELNSDQKALIKISSSGNVSEFLVYNDTVYFEGAEQLEIGFTTLERGYYEGELKMKIMTPRNRIGKKWIELRSYF</sequence>
<accession>A0ABY8CDI0</accession>
<evidence type="ECO:0000256" key="1">
    <source>
        <dbReference type="SAM" id="Phobius"/>
    </source>
</evidence>
<name>A0ABY8CDI0_9ARCH</name>
<dbReference type="RefSeq" id="WP_347722147.1">
    <property type="nucleotide sequence ID" value="NZ_CP104395.1"/>
</dbReference>
<gene>
    <name evidence="2" type="ORF">SVXNc_0248</name>
</gene>
<keyword evidence="1" id="KW-0812">Transmembrane</keyword>
<keyword evidence="3" id="KW-1185">Reference proteome</keyword>
<evidence type="ECO:0000313" key="3">
    <source>
        <dbReference type="Proteomes" id="UP001218034"/>
    </source>
</evidence>
<dbReference type="Proteomes" id="UP001218034">
    <property type="component" value="Chromosome"/>
</dbReference>
<feature type="transmembrane region" description="Helical" evidence="1">
    <location>
        <begin position="15"/>
        <end position="33"/>
    </location>
</feature>
<keyword evidence="1" id="KW-0472">Membrane</keyword>